<dbReference type="GeneID" id="301339273"/>
<dbReference type="EMBL" id="CP132914">
    <property type="protein sequence ID" value="WMB74679.1"/>
    <property type="molecule type" value="Genomic_DNA"/>
</dbReference>
<sequence length="431" mass="49004">MKKNSDEVFGVSNTILEYSYVDRGNLDAEISRHLRRKNHVALRGASKSGKSWLRQKCIPDSLVVQCRFKTTTLDIYTDALSQLGIKLIVEETQKDTIKGKIEATADGGIALIAKIKLKLGLETSQEDAIKGKTVGHDINDLRFISDLIKESGKRLIVEDFHYLSIDERLRFSYDLKALWDYGCFIVLVGVWTRSNLLIALNRDLADRIVELSVDWTELELKQVIKKGASVLKVEFNDSVLNLLAKNCYKNVGLLQKLVLAYLDELNVETEQESLLELNNIEAFDSAAMSHAEQLDTTYQQFARDVSSGIRKRKDSTGIYAHAMAAIVEAEDNLLIEGFTLDEILSIASTRQPRIIKTNLRTVLQKLEELQVDSDGRGLVIAFNDANDEITVIDRRFLFYRKYVTINWPWEELIKEHETAIESKSIIIIKEF</sequence>
<proteinExistence type="predicted"/>
<dbReference type="AlphaFoldDB" id="A0AA50Q4L5"/>
<protein>
    <submittedName>
        <fullName evidence="1">Uncharacterized protein</fullName>
    </submittedName>
</protein>
<name>A0AA50Q4L5_9GAMM</name>
<organism evidence="1">
    <name type="scientific">Shewanella oncorhynchi</name>
    <dbReference type="NCBI Taxonomy" id="2726434"/>
    <lineage>
        <taxon>Bacteria</taxon>
        <taxon>Pseudomonadati</taxon>
        <taxon>Pseudomonadota</taxon>
        <taxon>Gammaproteobacteria</taxon>
        <taxon>Alteromonadales</taxon>
        <taxon>Shewanellaceae</taxon>
        <taxon>Shewanella</taxon>
    </lineage>
</organism>
<evidence type="ECO:0000313" key="1">
    <source>
        <dbReference type="EMBL" id="WMB74679.1"/>
    </source>
</evidence>
<gene>
    <name evidence="1" type="ORF">RA178_08780</name>
</gene>
<dbReference type="Proteomes" id="UP001236800">
    <property type="component" value="Chromosome"/>
</dbReference>
<dbReference type="KEGG" id="sog:RA178_08780"/>
<accession>A0AA50Q4L5</accession>
<dbReference type="InterPro" id="IPR027417">
    <property type="entry name" value="P-loop_NTPase"/>
</dbReference>
<dbReference type="SUPFAM" id="SSF52540">
    <property type="entry name" value="P-loop containing nucleoside triphosphate hydrolases"/>
    <property type="match status" value="1"/>
</dbReference>
<reference evidence="1" key="1">
    <citation type="submission" date="2023-08" db="EMBL/GenBank/DDBJ databases">
        <title>Complete genome sequence of Shewanella oncorhynchi Z-P2, a siderophore putrebactin-producing bacterium.</title>
        <authorList>
            <person name="Zhang Y."/>
        </authorList>
    </citation>
    <scope>NUCLEOTIDE SEQUENCE</scope>
    <source>
        <strain evidence="1">Z-P2</strain>
    </source>
</reference>
<dbReference type="RefSeq" id="WP_306685162.1">
    <property type="nucleotide sequence ID" value="NZ_CP132914.1"/>
</dbReference>